<evidence type="ECO:0000313" key="1">
    <source>
        <dbReference type="EMBL" id="QOR58156.1"/>
    </source>
</evidence>
<protein>
    <submittedName>
        <fullName evidence="1">Uncharacterized protein</fullName>
    </submittedName>
</protein>
<keyword evidence="2" id="KW-1185">Reference proteome</keyword>
<proteinExistence type="predicted"/>
<reference evidence="1 2" key="1">
    <citation type="submission" date="2020-07" db="EMBL/GenBank/DDBJ databases">
        <title>Taxonomic proposal: Crassvirales, a new order of highly abundant and diverse bacterial viruses.</title>
        <authorList>
            <person name="Shkoporov A.N."/>
            <person name="Stockdale S.R."/>
            <person name="Guerin E."/>
            <person name="Ross R.P."/>
            <person name="Hill C."/>
        </authorList>
    </citation>
    <scope>NUCLEOTIDE SEQUENCE [LARGE SCALE GENOMIC DNA]</scope>
</reference>
<dbReference type="KEGG" id="vg:65128611"/>
<dbReference type="Proteomes" id="UP000594086">
    <property type="component" value="Segment"/>
</dbReference>
<dbReference type="RefSeq" id="YP_010110314.1">
    <property type="nucleotide sequence ID" value="NC_055869.1"/>
</dbReference>
<name>A0A7M1RV33_9CAUD</name>
<accession>A0A7M1RV33</accession>
<evidence type="ECO:0000313" key="2">
    <source>
        <dbReference type="Proteomes" id="UP000594086"/>
    </source>
</evidence>
<organism evidence="1 2">
    <name type="scientific">uncultured phage cr55_1</name>
    <dbReference type="NCBI Taxonomy" id="2772060"/>
    <lineage>
        <taxon>Viruses</taxon>
        <taxon>Duplodnaviria</taxon>
        <taxon>Heunggongvirae</taxon>
        <taxon>Uroviricota</taxon>
        <taxon>Caudoviricetes</taxon>
        <taxon>Crassvirales</taxon>
        <taxon>Suoliviridae</taxon>
        <taxon>Boorivirinae</taxon>
        <taxon>Culoivirus</taxon>
        <taxon>Culoivirus intestinalis</taxon>
    </lineage>
</organism>
<sequence length="597" mass="66730">MAVNRYDNPAQAQFIDTYVPIPFEQLYTLGKQANERVDKALADYRTAANTWADFQSQSMKDMQTWDAETRGKVLPIIDQAAKNPEVIKSMEWQMALQSAINNVDRAKLSALRQSAANFEAYNKAIQALIASGKYNLLWHDRNFTNWDTTTQGVYKDIFPTAYQSVNDLVDPYVNDLKPSDMGSDGRYLYHGVSADRTKAQVDSHLSEILATPQAQMHMRTMISAGVDPEQARDIFVQQVYTAAREKAWRDRAGVDQFALLNARLSAEKGSTQTSQSRVMELDASLAQKRTNLLAKELSKAQAEGIIGDNPTEDDVRNLYSNVYREALGSNNPSKIKELVNSQSIPFSEGEFKIMLDPNFPDSRDVDIYKKGEPKGKNKRITLTDFTHVVPMNDTGIPVAEISKEFLLNNEKSILDTFKTWGFDNSIAKRKEKLSDLVESYGNIISDLVSNIQVGYMKPNGRLQDYGIISDGGLIQMPLVPGKVLVSESEIDAILENNKGKYGSLTTNDIKKILFEKGINGKHKIGNKLEDKPYTAGNQMEEDYYELNIGYPALSDPAQIKAFEDAYSAKIFGGSSSFKAEPSHAAISFDSRRTNSNM</sequence>
<dbReference type="EMBL" id="MT774376">
    <property type="protein sequence ID" value="QOR58156.1"/>
    <property type="molecule type" value="Genomic_DNA"/>
</dbReference>
<dbReference type="GeneID" id="65128611"/>